<comment type="caution">
    <text evidence="1">The sequence shown here is derived from an EMBL/GenBank/DDBJ whole genome shotgun (WGS) entry which is preliminary data.</text>
</comment>
<reference evidence="1 2" key="1">
    <citation type="journal article" date="2020" name="Cell">
        <title>Large-Scale Comparative Analyses of Tick Genomes Elucidate Their Genetic Diversity and Vector Capacities.</title>
        <authorList>
            <consortium name="Tick Genome and Microbiome Consortium (TIGMIC)"/>
            <person name="Jia N."/>
            <person name="Wang J."/>
            <person name="Shi W."/>
            <person name="Du L."/>
            <person name="Sun Y."/>
            <person name="Zhan W."/>
            <person name="Jiang J.F."/>
            <person name="Wang Q."/>
            <person name="Zhang B."/>
            <person name="Ji P."/>
            <person name="Bell-Sakyi L."/>
            <person name="Cui X.M."/>
            <person name="Yuan T.T."/>
            <person name="Jiang B.G."/>
            <person name="Yang W.F."/>
            <person name="Lam T.T."/>
            <person name="Chang Q.C."/>
            <person name="Ding S.J."/>
            <person name="Wang X.J."/>
            <person name="Zhu J.G."/>
            <person name="Ruan X.D."/>
            <person name="Zhao L."/>
            <person name="Wei J.T."/>
            <person name="Ye R.Z."/>
            <person name="Que T.C."/>
            <person name="Du C.H."/>
            <person name="Zhou Y.H."/>
            <person name="Cheng J.X."/>
            <person name="Dai P.F."/>
            <person name="Guo W.B."/>
            <person name="Han X.H."/>
            <person name="Huang E.J."/>
            <person name="Li L.F."/>
            <person name="Wei W."/>
            <person name="Gao Y.C."/>
            <person name="Liu J.Z."/>
            <person name="Shao H.Z."/>
            <person name="Wang X."/>
            <person name="Wang C.C."/>
            <person name="Yang T.C."/>
            <person name="Huo Q.B."/>
            <person name="Li W."/>
            <person name="Chen H.Y."/>
            <person name="Chen S.E."/>
            <person name="Zhou L.G."/>
            <person name="Ni X.B."/>
            <person name="Tian J.H."/>
            <person name="Sheng Y."/>
            <person name="Liu T."/>
            <person name="Pan Y.S."/>
            <person name="Xia L.Y."/>
            <person name="Li J."/>
            <person name="Zhao F."/>
            <person name="Cao W.C."/>
        </authorList>
    </citation>
    <scope>NUCLEOTIDE SEQUENCE [LARGE SCALE GENOMIC DNA]</scope>
    <source>
        <strain evidence="1">Iper-2018</strain>
    </source>
</reference>
<evidence type="ECO:0000313" key="2">
    <source>
        <dbReference type="Proteomes" id="UP000805193"/>
    </source>
</evidence>
<dbReference type="EMBL" id="JABSTQ010009660">
    <property type="protein sequence ID" value="KAG0427033.1"/>
    <property type="molecule type" value="Genomic_DNA"/>
</dbReference>
<evidence type="ECO:0000313" key="1">
    <source>
        <dbReference type="EMBL" id="KAG0427033.1"/>
    </source>
</evidence>
<dbReference type="Proteomes" id="UP000805193">
    <property type="component" value="Unassembled WGS sequence"/>
</dbReference>
<proteinExistence type="predicted"/>
<organism evidence="1 2">
    <name type="scientific">Ixodes persulcatus</name>
    <name type="common">Taiga tick</name>
    <dbReference type="NCBI Taxonomy" id="34615"/>
    <lineage>
        <taxon>Eukaryota</taxon>
        <taxon>Metazoa</taxon>
        <taxon>Ecdysozoa</taxon>
        <taxon>Arthropoda</taxon>
        <taxon>Chelicerata</taxon>
        <taxon>Arachnida</taxon>
        <taxon>Acari</taxon>
        <taxon>Parasitiformes</taxon>
        <taxon>Ixodida</taxon>
        <taxon>Ixodoidea</taxon>
        <taxon>Ixodidae</taxon>
        <taxon>Ixodinae</taxon>
        <taxon>Ixodes</taxon>
    </lineage>
</organism>
<sequence length="248" mass="28327">MTANVMKLLKDFTKEMRDMKVVIERELKKEYKDLKSSIDFVSQQFDGLSQRCSKIEKENAALKKANAALSVENSKLSDECKLLREQLENSERRLTDLEQYSRNRNIEIKGFPPAEEENLPAVLKTLGDVIGEQIAESDIDVYHSVPRKDGGCPNIVVQFHSRAKRDAVIEGARKKRVCTSDLGLSGRSPVYVNDHLCPVLKKLLGQVIARKNEKQWKYAWSREGKVFARKTDTSRVLRVTCTQDLEKI</sequence>
<accession>A0AC60Q1G8</accession>
<protein>
    <submittedName>
        <fullName evidence="1">Uncharacterized protein</fullName>
    </submittedName>
</protein>
<name>A0AC60Q1G8_IXOPE</name>
<keyword evidence="2" id="KW-1185">Reference proteome</keyword>
<gene>
    <name evidence="1" type="ORF">HPB47_025897</name>
</gene>